<evidence type="ECO:0000313" key="3">
    <source>
        <dbReference type="EMBL" id="HIX81608.1"/>
    </source>
</evidence>
<dbReference type="PANTHER" id="PTHR30204">
    <property type="entry name" value="REDOX-CYCLING DRUG-SENSING TRANSCRIPTIONAL ACTIVATOR SOXR"/>
    <property type="match status" value="1"/>
</dbReference>
<dbReference type="InterPro" id="IPR047057">
    <property type="entry name" value="MerR_fam"/>
</dbReference>
<accession>A0A9D1XLA2</accession>
<reference evidence="3" key="2">
    <citation type="submission" date="2021-04" db="EMBL/GenBank/DDBJ databases">
        <authorList>
            <person name="Gilroy R."/>
        </authorList>
    </citation>
    <scope>NUCLEOTIDE SEQUENCE</scope>
    <source>
        <strain evidence="3">ChiGjej1B1-14440</strain>
    </source>
</reference>
<dbReference type="Proteomes" id="UP000886724">
    <property type="component" value="Unassembled WGS sequence"/>
</dbReference>
<dbReference type="Pfam" id="PF13411">
    <property type="entry name" value="MerR_1"/>
    <property type="match status" value="1"/>
</dbReference>
<dbReference type="InterPro" id="IPR009061">
    <property type="entry name" value="DNA-bd_dom_put_sf"/>
</dbReference>
<dbReference type="GO" id="GO:0003700">
    <property type="term" value="F:DNA-binding transcription factor activity"/>
    <property type="evidence" value="ECO:0007669"/>
    <property type="project" value="InterPro"/>
</dbReference>
<dbReference type="Gene3D" id="1.10.1660.10">
    <property type="match status" value="1"/>
</dbReference>
<dbReference type="GO" id="GO:0003677">
    <property type="term" value="F:DNA binding"/>
    <property type="evidence" value="ECO:0007669"/>
    <property type="project" value="UniProtKB-KW"/>
</dbReference>
<dbReference type="AlphaFoldDB" id="A0A9D1XLA2"/>
<dbReference type="CDD" id="cd01109">
    <property type="entry name" value="HTH_YyaN"/>
    <property type="match status" value="1"/>
</dbReference>
<reference evidence="3" key="1">
    <citation type="journal article" date="2021" name="PeerJ">
        <title>Extensive microbial diversity within the chicken gut microbiome revealed by metagenomics and culture.</title>
        <authorList>
            <person name="Gilroy R."/>
            <person name="Ravi A."/>
            <person name="Getino M."/>
            <person name="Pursley I."/>
            <person name="Horton D.L."/>
            <person name="Alikhan N.F."/>
            <person name="Baker D."/>
            <person name="Gharbi K."/>
            <person name="Hall N."/>
            <person name="Watson M."/>
            <person name="Adriaenssens E.M."/>
            <person name="Foster-Nyarko E."/>
            <person name="Jarju S."/>
            <person name="Secka A."/>
            <person name="Antonio M."/>
            <person name="Oren A."/>
            <person name="Chaudhuri R.R."/>
            <person name="La Ragione R."/>
            <person name="Hildebrand F."/>
            <person name="Pallen M.J."/>
        </authorList>
    </citation>
    <scope>NUCLEOTIDE SEQUENCE</scope>
    <source>
        <strain evidence="3">ChiGjej1B1-14440</strain>
    </source>
</reference>
<dbReference type="EMBL" id="DXET01000141">
    <property type="protein sequence ID" value="HIX81608.1"/>
    <property type="molecule type" value="Genomic_DNA"/>
</dbReference>
<organism evidence="3 4">
    <name type="scientific">Candidatus Erysipelatoclostridium merdavium</name>
    <dbReference type="NCBI Taxonomy" id="2838566"/>
    <lineage>
        <taxon>Bacteria</taxon>
        <taxon>Bacillati</taxon>
        <taxon>Bacillota</taxon>
        <taxon>Erysipelotrichia</taxon>
        <taxon>Erysipelotrichales</taxon>
        <taxon>Erysipelotrichales incertae sedis</taxon>
    </lineage>
</organism>
<proteinExistence type="predicted"/>
<gene>
    <name evidence="3" type="ORF">H9980_06515</name>
</gene>
<dbReference type="PROSITE" id="PS50937">
    <property type="entry name" value="HTH_MERR_2"/>
    <property type="match status" value="1"/>
</dbReference>
<dbReference type="SUPFAM" id="SSF46955">
    <property type="entry name" value="Putative DNA-binding domain"/>
    <property type="match status" value="1"/>
</dbReference>
<name>A0A9D1XLA2_9FIRM</name>
<dbReference type="PANTHER" id="PTHR30204:SF82">
    <property type="entry name" value="TRANSCRIPTIONAL REGULATOR, MERR FAMILY"/>
    <property type="match status" value="1"/>
</dbReference>
<protein>
    <submittedName>
        <fullName evidence="3">MerR family transcriptional regulator</fullName>
    </submittedName>
</protein>
<evidence type="ECO:0000313" key="4">
    <source>
        <dbReference type="Proteomes" id="UP000886724"/>
    </source>
</evidence>
<dbReference type="InterPro" id="IPR000551">
    <property type="entry name" value="MerR-type_HTH_dom"/>
</dbReference>
<evidence type="ECO:0000259" key="2">
    <source>
        <dbReference type="PROSITE" id="PS50937"/>
    </source>
</evidence>
<dbReference type="SMART" id="SM00422">
    <property type="entry name" value="HTH_MERR"/>
    <property type="match status" value="1"/>
</dbReference>
<sequence>MEYTINQVCKKYNLNASTLRYYEKERLLPPIKKNISNQRVYNDDDLKWLDMIMCMRNTGMTIAYIRNYIDLCKQGDKTLDQRYEILKKQKEILLLQQQELNKHMEMVNYKIDLYENKLK</sequence>
<feature type="domain" description="HTH merR-type" evidence="2">
    <location>
        <begin position="1"/>
        <end position="71"/>
    </location>
</feature>
<evidence type="ECO:0000256" key="1">
    <source>
        <dbReference type="ARBA" id="ARBA00023125"/>
    </source>
</evidence>
<keyword evidence="1" id="KW-0238">DNA-binding</keyword>
<comment type="caution">
    <text evidence="3">The sequence shown here is derived from an EMBL/GenBank/DDBJ whole genome shotgun (WGS) entry which is preliminary data.</text>
</comment>